<keyword evidence="8 10" id="KW-0786">Thiamine pyrophosphate</keyword>
<feature type="binding site" evidence="10">
    <location>
        <position position="147"/>
    </location>
    <ligand>
        <name>Mg(2+)</name>
        <dbReference type="ChEBI" id="CHEBI:18420"/>
    </ligand>
</feature>
<dbReference type="InterPro" id="IPR029061">
    <property type="entry name" value="THDP-binding"/>
</dbReference>
<dbReference type="PANTHER" id="PTHR43322">
    <property type="entry name" value="1-D-DEOXYXYLULOSE 5-PHOSPHATE SYNTHASE-RELATED"/>
    <property type="match status" value="1"/>
</dbReference>
<feature type="binding site" evidence="10">
    <location>
        <begin position="148"/>
        <end position="149"/>
    </location>
    <ligand>
        <name>thiamine diphosphate</name>
        <dbReference type="ChEBI" id="CHEBI:58937"/>
    </ligand>
</feature>
<dbReference type="CDD" id="cd02007">
    <property type="entry name" value="TPP_DXS"/>
    <property type="match status" value="1"/>
</dbReference>
<evidence type="ECO:0000313" key="12">
    <source>
        <dbReference type="EMBL" id="AEZ60093.1"/>
    </source>
</evidence>
<protein>
    <recommendedName>
        <fullName evidence="10">1-deoxy-D-xylulose-5-phosphate synthase</fullName>
        <ecNumber evidence="10">2.2.1.7</ecNumber>
    </recommendedName>
    <alternativeName>
        <fullName evidence="10">1-deoxyxylulose-5-phosphate synthase</fullName>
        <shortName evidence="10">DXP synthase</shortName>
        <shortName evidence="10">DXPS</shortName>
    </alternativeName>
</protein>
<dbReference type="GO" id="GO:0005829">
    <property type="term" value="C:cytosol"/>
    <property type="evidence" value="ECO:0007669"/>
    <property type="project" value="TreeGrafter"/>
</dbReference>
<dbReference type="PROSITE" id="PS00802">
    <property type="entry name" value="TRANSKETOLASE_2"/>
    <property type="match status" value="1"/>
</dbReference>
<dbReference type="NCBIfam" id="NF003933">
    <property type="entry name" value="PRK05444.2-2"/>
    <property type="match status" value="1"/>
</dbReference>
<feature type="binding site" evidence="10">
    <location>
        <begin position="116"/>
        <end position="118"/>
    </location>
    <ligand>
        <name>thiamine diphosphate</name>
        <dbReference type="ChEBI" id="CHEBI:58937"/>
    </ligand>
</feature>
<comment type="pathway">
    <text evidence="1 10">Metabolic intermediate biosynthesis; 1-deoxy-D-xylulose 5-phosphate biosynthesis; 1-deoxy-D-xylulose 5-phosphate from D-glyceraldehyde 3-phosphate and pyruvate: step 1/1.</text>
</comment>
<comment type="function">
    <text evidence="10">Catalyzes the acyloin condensation reaction between C atoms 2 and 3 of pyruvate and glyceraldehyde 3-phosphate to yield 1-deoxy-D-xylulose-5-phosphate (DXP).</text>
</comment>
<comment type="subunit">
    <text evidence="3 10">Homodimer.</text>
</comment>
<dbReference type="Pfam" id="PF02780">
    <property type="entry name" value="Transketolase_C"/>
    <property type="match status" value="1"/>
</dbReference>
<evidence type="ECO:0000259" key="11">
    <source>
        <dbReference type="SMART" id="SM00861"/>
    </source>
</evidence>
<dbReference type="Gene3D" id="3.40.50.920">
    <property type="match status" value="1"/>
</dbReference>
<name>A0AAU8PHB1_TREPG</name>
<keyword evidence="4 10" id="KW-0808">Transferase</keyword>
<dbReference type="PANTHER" id="PTHR43322:SF5">
    <property type="entry name" value="1-DEOXY-D-XYLULOSE-5-PHOSPHATE SYNTHASE, CHLOROPLASTIC"/>
    <property type="match status" value="1"/>
</dbReference>
<feature type="domain" description="Transketolase-like pyrimidine-binding" evidence="11">
    <location>
        <begin position="316"/>
        <end position="479"/>
    </location>
</feature>
<accession>A0AAU8PHB1</accession>
<comment type="cofactor">
    <cofactor evidence="10">
        <name>thiamine diphosphate</name>
        <dbReference type="ChEBI" id="CHEBI:58937"/>
    </cofactor>
    <text evidence="10">Binds 1 thiamine pyrophosphate per subunit.</text>
</comment>
<feature type="binding site" evidence="10">
    <location>
        <position position="176"/>
    </location>
    <ligand>
        <name>Mg(2+)</name>
        <dbReference type="ChEBI" id="CHEBI:18420"/>
    </ligand>
</feature>
<dbReference type="SMART" id="SM00861">
    <property type="entry name" value="Transket_pyr"/>
    <property type="match status" value="1"/>
</dbReference>
<dbReference type="Gene3D" id="3.40.50.970">
    <property type="match status" value="2"/>
</dbReference>
<dbReference type="SUPFAM" id="SSF52922">
    <property type="entry name" value="TK C-terminal domain-like"/>
    <property type="match status" value="1"/>
</dbReference>
<dbReference type="GO" id="GO:0008661">
    <property type="term" value="F:1-deoxy-D-xylulose-5-phosphate synthase activity"/>
    <property type="evidence" value="ECO:0007669"/>
    <property type="project" value="UniProtKB-UniRule"/>
</dbReference>
<feature type="binding site" evidence="10">
    <location>
        <position position="176"/>
    </location>
    <ligand>
        <name>thiamine diphosphate</name>
        <dbReference type="ChEBI" id="CHEBI:58937"/>
    </ligand>
</feature>
<evidence type="ECO:0000256" key="5">
    <source>
        <dbReference type="ARBA" id="ARBA00022723"/>
    </source>
</evidence>
<keyword evidence="5 10" id="KW-0479">Metal-binding</keyword>
<dbReference type="Pfam" id="PF13292">
    <property type="entry name" value="DXP_synthase_N"/>
    <property type="match status" value="1"/>
</dbReference>
<dbReference type="InterPro" id="IPR020826">
    <property type="entry name" value="Transketolase_BS"/>
</dbReference>
<dbReference type="GO" id="GO:0016114">
    <property type="term" value="P:terpenoid biosynthetic process"/>
    <property type="evidence" value="ECO:0007669"/>
    <property type="project" value="UniProtKB-UniRule"/>
</dbReference>
<dbReference type="InterPro" id="IPR033248">
    <property type="entry name" value="Transketolase_C"/>
</dbReference>
<evidence type="ECO:0000256" key="7">
    <source>
        <dbReference type="ARBA" id="ARBA00022977"/>
    </source>
</evidence>
<comment type="similarity">
    <text evidence="2 10">Belongs to the transketolase family. DXPS subfamily.</text>
</comment>
<comment type="cofactor">
    <cofactor evidence="10">
        <name>Mg(2+)</name>
        <dbReference type="ChEBI" id="CHEBI:18420"/>
    </cofactor>
    <text evidence="10">Binds 1 Mg(2+) ion per subunit.</text>
</comment>
<dbReference type="GO" id="GO:0030976">
    <property type="term" value="F:thiamine pyrophosphate binding"/>
    <property type="evidence" value="ECO:0007669"/>
    <property type="project" value="UniProtKB-UniRule"/>
</dbReference>
<evidence type="ECO:0000256" key="10">
    <source>
        <dbReference type="HAMAP-Rule" id="MF_00315"/>
    </source>
</evidence>
<reference evidence="13" key="1">
    <citation type="journal article" date="2012" name="PLoS Negl. Trop. Dis.">
        <title>Whole genome sequences of three Treponema pallidum ssp. pertenue strains: yaws and syphilis treponemes differ in less than 0.2% of the genome sequence.</title>
        <authorList>
            <person name="Cejkova D."/>
            <person name="Zobanikova M."/>
            <person name="Chen L."/>
            <person name="Pospisilova P."/>
            <person name="Strouhal M."/>
            <person name="Qin X."/>
            <person name="Mikalova L."/>
            <person name="Norris S.J."/>
            <person name="Muzny D.M."/>
            <person name="Gibbs R.A."/>
            <person name="Fulton L.L."/>
            <person name="Sodergren E."/>
            <person name="Weinstock G.M."/>
            <person name="Smajs D."/>
        </authorList>
    </citation>
    <scope>NUCLEOTIDE SEQUENCE [LARGE SCALE GENOMIC DNA]</scope>
    <source>
        <strain evidence="13">Gauthier</strain>
    </source>
</reference>
<dbReference type="AlphaFoldDB" id="A0AAU8PHB1"/>
<keyword evidence="6 10" id="KW-0460">Magnesium</keyword>
<sequence>MDLSLLRSLTGPHDLKSLSPEQVRALAQEVRQEILRVVSANGGHLASNLGVVELTIALHRVFSCPHDVVVWDVGHQCYAHKLLTGRAGRFHTLRQKDGISGFPRRDESPYDAFGTGHSSTALSAASGILSALRYRGKSGKVVAVVGDGALTAGLAFEALLNVGRSCSDLIVILNDNKMSISPNTGSFSRYLSTLTVKGPYQKLKTRLRRALQTVPLVGRPACRALSRLKRSARTLLYQSNIFADFGFEYVGPLNGHHIEDLERVLNDAKKLTRPTLLHVQTVKGKGYPFAEQNPTDFHGVGPFNLAEGIVEKKDALTFTEAFSHTLLNAARTDDRVVAITAAMTGGTGLGLFSHIYPERFFDVGIAEQHAVTFAAGLACAGVKPVVAVYSTFLQRAVDQVIHDVAVQNLPVIFALDRAGAVPHDGETHQGLFDLSILRAVPNINILCPASAHELSLLFGWALAQDTPVAIRYPKALCPPEEDGFSTPVHTGRGVLITRENECNVLLVCTGGVFPEVTAAANTLARKGIFADIYNVRFVKPVDEDYFLDLVGRYRSVLFVEDGVKIGGIAEALQALLNTRHPAPCSDVLAFQDMFYPHGSRAQVLAAAGLSAPHIAARAEWLLAHSVGQIR</sequence>
<proteinExistence type="inferred from homology"/>
<dbReference type="RefSeq" id="WP_010882268.1">
    <property type="nucleotide sequence ID" value="NC_016843.1"/>
</dbReference>
<feature type="binding site" evidence="10">
    <location>
        <position position="367"/>
    </location>
    <ligand>
        <name>thiamine diphosphate</name>
        <dbReference type="ChEBI" id="CHEBI:58937"/>
    </ligand>
</feature>
<evidence type="ECO:0000256" key="2">
    <source>
        <dbReference type="ARBA" id="ARBA00011081"/>
    </source>
</evidence>
<evidence type="ECO:0000256" key="6">
    <source>
        <dbReference type="ARBA" id="ARBA00022842"/>
    </source>
</evidence>
<dbReference type="HAMAP" id="MF_00315">
    <property type="entry name" value="DXP_synth"/>
    <property type="match status" value="1"/>
</dbReference>
<keyword evidence="9 10" id="KW-0414">Isoprene biosynthesis</keyword>
<evidence type="ECO:0000313" key="13">
    <source>
        <dbReference type="Proteomes" id="UP000008192"/>
    </source>
</evidence>
<dbReference type="NCBIfam" id="TIGR00204">
    <property type="entry name" value="dxs"/>
    <property type="match status" value="1"/>
</dbReference>
<comment type="catalytic activity">
    <reaction evidence="10">
        <text>D-glyceraldehyde 3-phosphate + pyruvate + H(+) = 1-deoxy-D-xylulose 5-phosphate + CO2</text>
        <dbReference type="Rhea" id="RHEA:12605"/>
        <dbReference type="ChEBI" id="CHEBI:15361"/>
        <dbReference type="ChEBI" id="CHEBI:15378"/>
        <dbReference type="ChEBI" id="CHEBI:16526"/>
        <dbReference type="ChEBI" id="CHEBI:57792"/>
        <dbReference type="ChEBI" id="CHEBI:59776"/>
        <dbReference type="EC" id="2.2.1.7"/>
    </reaction>
</comment>
<gene>
    <name evidence="10 12" type="primary">dxs</name>
    <name evidence="12" type="ordered locus">TPEGAU_0824</name>
</gene>
<feature type="binding site" evidence="10">
    <location>
        <position position="75"/>
    </location>
    <ligand>
        <name>thiamine diphosphate</name>
        <dbReference type="ChEBI" id="CHEBI:58937"/>
    </ligand>
</feature>
<dbReference type="SMR" id="A0AAU8PHB1"/>
<dbReference type="GO" id="GO:0019288">
    <property type="term" value="P:isopentenyl diphosphate biosynthetic process, methylerythritol 4-phosphate pathway"/>
    <property type="evidence" value="ECO:0007669"/>
    <property type="project" value="TreeGrafter"/>
</dbReference>
<evidence type="ECO:0000256" key="1">
    <source>
        <dbReference type="ARBA" id="ARBA00004980"/>
    </source>
</evidence>
<dbReference type="GO" id="GO:0009228">
    <property type="term" value="P:thiamine biosynthetic process"/>
    <property type="evidence" value="ECO:0007669"/>
    <property type="project" value="UniProtKB-UniRule"/>
</dbReference>
<evidence type="ECO:0000256" key="4">
    <source>
        <dbReference type="ARBA" id="ARBA00022679"/>
    </source>
</evidence>
<dbReference type="KEGG" id="tpg:TPEGAU_0824"/>
<keyword evidence="7 10" id="KW-0784">Thiamine biosynthesis</keyword>
<dbReference type="Proteomes" id="UP000008192">
    <property type="component" value="Chromosome"/>
</dbReference>
<dbReference type="Pfam" id="PF02779">
    <property type="entry name" value="Transket_pyr"/>
    <property type="match status" value="1"/>
</dbReference>
<evidence type="ECO:0000256" key="3">
    <source>
        <dbReference type="ARBA" id="ARBA00011738"/>
    </source>
</evidence>
<dbReference type="GO" id="GO:0000287">
    <property type="term" value="F:magnesium ion binding"/>
    <property type="evidence" value="ECO:0007669"/>
    <property type="project" value="UniProtKB-UniRule"/>
</dbReference>
<dbReference type="EMBL" id="CP002376">
    <property type="protein sequence ID" value="AEZ60093.1"/>
    <property type="molecule type" value="Genomic_DNA"/>
</dbReference>
<dbReference type="EC" id="2.2.1.7" evidence="10"/>
<dbReference type="SUPFAM" id="SSF52518">
    <property type="entry name" value="Thiamin diphosphate-binding fold (THDP-binding)"/>
    <property type="match status" value="1"/>
</dbReference>
<evidence type="ECO:0000256" key="8">
    <source>
        <dbReference type="ARBA" id="ARBA00023052"/>
    </source>
</evidence>
<feature type="binding site" evidence="10">
    <location>
        <position position="287"/>
    </location>
    <ligand>
        <name>thiamine diphosphate</name>
        <dbReference type="ChEBI" id="CHEBI:58937"/>
    </ligand>
</feature>
<dbReference type="InterPro" id="IPR009014">
    <property type="entry name" value="Transketo_C/PFOR_II"/>
</dbReference>
<dbReference type="CDD" id="cd07033">
    <property type="entry name" value="TPP_PYR_DXS_TK_like"/>
    <property type="match status" value="1"/>
</dbReference>
<evidence type="ECO:0000256" key="9">
    <source>
        <dbReference type="ARBA" id="ARBA00023229"/>
    </source>
</evidence>
<organism evidence="12 13">
    <name type="scientific">Treponema pallidum subsp. pertenue (strain Gauthier)</name>
    <dbReference type="NCBI Taxonomy" id="491080"/>
    <lineage>
        <taxon>Bacteria</taxon>
        <taxon>Pseudomonadati</taxon>
        <taxon>Spirochaetota</taxon>
        <taxon>Spirochaetia</taxon>
        <taxon>Spirochaetales</taxon>
        <taxon>Treponemataceae</taxon>
        <taxon>Treponema</taxon>
    </lineage>
</organism>
<dbReference type="GeneID" id="93876582"/>
<dbReference type="InterPro" id="IPR005477">
    <property type="entry name" value="Dxylulose-5-P_synthase"/>
</dbReference>
<dbReference type="InterPro" id="IPR005475">
    <property type="entry name" value="Transketolase-like_Pyr-bd"/>
</dbReference>